<gene>
    <name evidence="9" type="ORF">IRI77_32210</name>
</gene>
<dbReference type="InterPro" id="IPR006204">
    <property type="entry name" value="GHMP_kinase_N_dom"/>
</dbReference>
<evidence type="ECO:0008006" key="11">
    <source>
        <dbReference type="Google" id="ProtNLM"/>
    </source>
</evidence>
<protein>
    <recommendedName>
        <fullName evidence="11">Bifunctional fucokinase/L-fucose-1-P-guanylyltransferase</fullName>
    </recommendedName>
</protein>
<keyword evidence="1" id="KW-0808">Transferase</keyword>
<evidence type="ECO:0000259" key="8">
    <source>
        <dbReference type="Pfam" id="PF08544"/>
    </source>
</evidence>
<evidence type="ECO:0000256" key="5">
    <source>
        <dbReference type="ARBA" id="ARBA00038121"/>
    </source>
</evidence>
<sequence>MPVTDSPLHDETNQVDAAAQSARSRYVARIASTAAQDPWWDAVVVTAGSARQAEKYSEEIVRRRMEGRLPAGVLYLTAPDLDDSRLGSGGATLNALRILAEATLVQEQPWKDSLESWWGRRRVLIIQGGGDPRRLPQYALSGRLFAPLPAHTPWGGPSTAFDEILASSTAWAARIRSGLVVCAGDVLIDLDDSALSWDRPGIRGAAIIQPAERAAEHGVYSIDESGRVYAFLSKPTRAEMAAAGALTPDGQAAIDTGLLAFDAAACARLSELAGVRYSFGRWLADQGILTAIGGERPFIDLYQHVTTSLTGQWAPAANAPAALRHLALALQGLPFHCSLVPGRLQHIGSDGALQGVALRDAGLAGVYSGQRRTGSIAASGVESAGVVVDSVFSAGCRLDSGAMAIECNLDVPVRAAQGAVLRGLTGLSSAIEIPEGVIVHQIPVTRAGGASCVVFQVYGVADHPERLITNGSATWFGRPMGQVLADLELDTELVWADVPVGARSLWNAGLFGCSDLESAWTCAQWLMGLHPPGFSAVGWKAMAKLSLEASEQRADAAALAEARVARMQTGWRRTAMELARDGSDIRPMLALSPGIPALAATGRALCADALSLEDGKLTEAASRHFQASLFLGQAGLAEEAGQAHAAAFRCVRSAVEAATPAGGVPLLTDVEPRYREVRVAAPPRIDLGGGWSDTPPFCFDWGGTVLNMSLALDGRYPIRTSVRVLDEPVVRCFADGALVEYQSVDEVRQPPAPGDPFSIPRVALRMLGWNGLGLEIRTSVDLPMGSGLGTSSILAATVLRALAELAGHTPSDAELSDQVMTLEQRMTTGGGWQDQAGGIFPGAKLISTGPGLRQRLRVQPVGWSAERQQEFQRRFVLHYTGIRRIAKGLLTQVVGGYLAREVAVVQVLHSIKTLAVEMAYALREGEWGYLGELMQRHWLLNQQLDPHTTNAPINQMLGELQPYLAGAKLAGAGGGGFLMLLAKDEEAAGQVRALLGGVGGRVYEYEIAEEGLRVERG</sequence>
<dbReference type="PANTHER" id="PTHR32463:SF0">
    <property type="entry name" value="L-FUCOSE KINASE"/>
    <property type="match status" value="1"/>
</dbReference>
<dbReference type="EMBL" id="CP063849">
    <property type="protein sequence ID" value="QOY87376.1"/>
    <property type="molecule type" value="Genomic_DNA"/>
</dbReference>
<keyword evidence="10" id="KW-1185">Reference proteome</keyword>
<comment type="similarity">
    <text evidence="5">Belongs to the GHMP kinase family.</text>
</comment>
<dbReference type="SUPFAM" id="SSF55060">
    <property type="entry name" value="GHMP Kinase, C-terminal domain"/>
    <property type="match status" value="1"/>
</dbReference>
<evidence type="ECO:0000256" key="1">
    <source>
        <dbReference type="ARBA" id="ARBA00022679"/>
    </source>
</evidence>
<proteinExistence type="inferred from homology"/>
<evidence type="ECO:0000259" key="7">
    <source>
        <dbReference type="Pfam" id="PF07959"/>
    </source>
</evidence>
<evidence type="ECO:0000256" key="2">
    <source>
        <dbReference type="ARBA" id="ARBA00022741"/>
    </source>
</evidence>
<dbReference type="Gene3D" id="3.30.230.120">
    <property type="match status" value="1"/>
</dbReference>
<evidence type="ECO:0000313" key="10">
    <source>
        <dbReference type="Proteomes" id="UP000593892"/>
    </source>
</evidence>
<keyword evidence="3" id="KW-0418">Kinase</keyword>
<dbReference type="GO" id="GO:0050201">
    <property type="term" value="F:fucokinase activity"/>
    <property type="evidence" value="ECO:0007669"/>
    <property type="project" value="TreeGrafter"/>
</dbReference>
<reference evidence="9 10" key="1">
    <citation type="submission" date="2020-10" db="EMBL/GenBank/DDBJ databases">
        <title>Complete genome sequence of Paludibaculum fermentans P105T, a facultatively anaerobic acidobacterium capable of dissimilatory Fe(III) reduction.</title>
        <authorList>
            <person name="Dedysh S.N."/>
            <person name="Beletsky A.V."/>
            <person name="Kulichevskaya I.S."/>
            <person name="Mardanov A.V."/>
            <person name="Ravin N.V."/>
        </authorList>
    </citation>
    <scope>NUCLEOTIDE SEQUENCE [LARGE SCALE GENOMIC DNA]</scope>
    <source>
        <strain evidence="9 10">P105</strain>
    </source>
</reference>
<dbReference type="Pfam" id="PF08544">
    <property type="entry name" value="GHMP_kinases_C"/>
    <property type="match status" value="1"/>
</dbReference>
<dbReference type="Proteomes" id="UP000593892">
    <property type="component" value="Chromosome"/>
</dbReference>
<dbReference type="PANTHER" id="PTHR32463">
    <property type="entry name" value="L-FUCOSE KINASE"/>
    <property type="match status" value="1"/>
</dbReference>
<feature type="domain" description="GDP-fucose pyrophosphorylase" evidence="7">
    <location>
        <begin position="118"/>
        <end position="513"/>
    </location>
</feature>
<keyword evidence="4" id="KW-0067">ATP-binding</keyword>
<dbReference type="PRINTS" id="PR00960">
    <property type="entry name" value="LMBPPROTEIN"/>
</dbReference>
<organism evidence="9 10">
    <name type="scientific">Paludibaculum fermentans</name>
    <dbReference type="NCBI Taxonomy" id="1473598"/>
    <lineage>
        <taxon>Bacteria</taxon>
        <taxon>Pseudomonadati</taxon>
        <taxon>Acidobacteriota</taxon>
        <taxon>Terriglobia</taxon>
        <taxon>Bryobacterales</taxon>
        <taxon>Bryobacteraceae</taxon>
        <taxon>Paludibaculum</taxon>
    </lineage>
</organism>
<dbReference type="InterPro" id="IPR012887">
    <property type="entry name" value="GDP_fucose_pyrophosphorylase"/>
</dbReference>
<dbReference type="Pfam" id="PF07959">
    <property type="entry name" value="Fucose_pyrophosphorylase"/>
    <property type="match status" value="1"/>
</dbReference>
<evidence type="ECO:0000313" key="9">
    <source>
        <dbReference type="EMBL" id="QOY87376.1"/>
    </source>
</evidence>
<dbReference type="AlphaFoldDB" id="A0A7S7NPF9"/>
<dbReference type="InterPro" id="IPR020568">
    <property type="entry name" value="Ribosomal_Su5_D2-typ_SF"/>
</dbReference>
<dbReference type="InterPro" id="IPR001174">
    <property type="entry name" value="HddA/FKP"/>
</dbReference>
<dbReference type="Pfam" id="PF00288">
    <property type="entry name" value="GHMP_kinases_N"/>
    <property type="match status" value="1"/>
</dbReference>
<evidence type="ECO:0000259" key="6">
    <source>
        <dbReference type="Pfam" id="PF00288"/>
    </source>
</evidence>
<feature type="domain" description="GHMP kinase N-terminal" evidence="6">
    <location>
        <begin position="767"/>
        <end position="839"/>
    </location>
</feature>
<dbReference type="NCBIfam" id="NF009948">
    <property type="entry name" value="PRK13412.1"/>
    <property type="match status" value="1"/>
</dbReference>
<feature type="domain" description="GHMP kinase C-terminal" evidence="8">
    <location>
        <begin position="918"/>
        <end position="992"/>
    </location>
</feature>
<dbReference type="SUPFAM" id="SSF54211">
    <property type="entry name" value="Ribosomal protein S5 domain 2-like"/>
    <property type="match status" value="1"/>
</dbReference>
<dbReference type="InterPro" id="IPR052203">
    <property type="entry name" value="GHMP_Kinase-Related"/>
</dbReference>
<dbReference type="GO" id="GO:0005524">
    <property type="term" value="F:ATP binding"/>
    <property type="evidence" value="ECO:0007669"/>
    <property type="project" value="UniProtKB-KW"/>
</dbReference>
<dbReference type="InterPro" id="IPR036554">
    <property type="entry name" value="GHMP_kinase_C_sf"/>
</dbReference>
<dbReference type="KEGG" id="pfer:IRI77_32210"/>
<evidence type="ECO:0000256" key="4">
    <source>
        <dbReference type="ARBA" id="ARBA00022840"/>
    </source>
</evidence>
<evidence type="ECO:0000256" key="3">
    <source>
        <dbReference type="ARBA" id="ARBA00022777"/>
    </source>
</evidence>
<keyword evidence="2" id="KW-0547">Nucleotide-binding</keyword>
<dbReference type="GO" id="GO:0042352">
    <property type="term" value="P:GDP-L-fucose salvage"/>
    <property type="evidence" value="ECO:0007669"/>
    <property type="project" value="TreeGrafter"/>
</dbReference>
<name>A0A7S7NPF9_PALFE</name>
<accession>A0A7S7NPF9</accession>
<dbReference type="RefSeq" id="WP_194449045.1">
    <property type="nucleotide sequence ID" value="NZ_CP063849.1"/>
</dbReference>
<dbReference type="InterPro" id="IPR013750">
    <property type="entry name" value="GHMP_kinase_C_dom"/>
</dbReference>